<name>A1ZC65_MICM2</name>
<dbReference type="GO" id="GO:0000155">
    <property type="term" value="F:phosphorelay sensor kinase activity"/>
    <property type="evidence" value="ECO:0007669"/>
    <property type="project" value="InterPro"/>
</dbReference>
<keyword evidence="4" id="KW-0808">Transferase</keyword>
<dbReference type="GO" id="GO:0000156">
    <property type="term" value="F:phosphorelay response regulator activity"/>
    <property type="evidence" value="ECO:0007669"/>
    <property type="project" value="TreeGrafter"/>
</dbReference>
<dbReference type="InterPro" id="IPR003661">
    <property type="entry name" value="HisK_dim/P_dom"/>
</dbReference>
<dbReference type="GO" id="GO:0007234">
    <property type="term" value="P:osmosensory signaling via phosphorelay pathway"/>
    <property type="evidence" value="ECO:0007669"/>
    <property type="project" value="TreeGrafter"/>
</dbReference>
<evidence type="ECO:0000259" key="10">
    <source>
        <dbReference type="PROSITE" id="PS50109"/>
    </source>
</evidence>
<dbReference type="CDD" id="cd00075">
    <property type="entry name" value="HATPase"/>
    <property type="match status" value="1"/>
</dbReference>
<dbReference type="SUPFAM" id="SSF55874">
    <property type="entry name" value="ATPase domain of HSP90 chaperone/DNA topoisomerase II/histidine kinase"/>
    <property type="match status" value="1"/>
</dbReference>
<dbReference type="AlphaFoldDB" id="A1ZC65"/>
<comment type="caution">
    <text evidence="12">The sequence shown here is derived from an EMBL/GenBank/DDBJ whole genome shotgun (WGS) entry which is preliminary data.</text>
</comment>
<dbReference type="GO" id="GO:0005524">
    <property type="term" value="F:ATP binding"/>
    <property type="evidence" value="ECO:0007669"/>
    <property type="project" value="UniProtKB-KW"/>
</dbReference>
<sequence length="370" mass="42261">MKHNPLNILVIEDVEDDYVLLQRNLKKHGLWKYGICVENIEELKHELYTKTWDIVISDNSLPQLNALDALKITKQINADIPFIIVSGTIKVEEAILAMKEGAADYLMKDNLAKLIPVVQREAKEARNRQQHKNLESDFMTFIYRCYHDLRGPIASLLGLVQIAYSDQTNLQQFDYLDHLARNVRKMDATLTQLLQIFAIREIVPQPETVSLAEIFEQCKKKLWKDYRVGELEWSLNLEQEEAIYTDKFLLKTVVEHILTNAIHYRSPARTLVIELSYDKNATHIELVLKDNGVGIPMSVLPKVFQMFYRGNEQSTGNGLGLYIVKTAVEKLGGQVAISSSVGIGTEVYINFPCIIDNSIKTKKLASFDYS</sequence>
<keyword evidence="7" id="KW-0067">ATP-binding</keyword>
<evidence type="ECO:0000313" key="13">
    <source>
        <dbReference type="Proteomes" id="UP000004095"/>
    </source>
</evidence>
<dbReference type="InterPro" id="IPR011006">
    <property type="entry name" value="CheY-like_superfamily"/>
</dbReference>
<evidence type="ECO:0000256" key="3">
    <source>
        <dbReference type="ARBA" id="ARBA00022553"/>
    </source>
</evidence>
<evidence type="ECO:0000256" key="1">
    <source>
        <dbReference type="ARBA" id="ARBA00000085"/>
    </source>
</evidence>
<dbReference type="eggNOG" id="COG4251">
    <property type="taxonomic scope" value="Bacteria"/>
</dbReference>
<dbReference type="InterPro" id="IPR003594">
    <property type="entry name" value="HATPase_dom"/>
</dbReference>
<evidence type="ECO:0000256" key="7">
    <source>
        <dbReference type="ARBA" id="ARBA00022840"/>
    </source>
</evidence>
<dbReference type="OrthoDB" id="109585at2"/>
<evidence type="ECO:0000256" key="4">
    <source>
        <dbReference type="ARBA" id="ARBA00022679"/>
    </source>
</evidence>
<gene>
    <name evidence="12" type="ORF">M23134_01896</name>
</gene>
<dbReference type="eggNOG" id="COG2204">
    <property type="taxonomic scope" value="Bacteria"/>
</dbReference>
<dbReference type="InterPro" id="IPR036890">
    <property type="entry name" value="HATPase_C_sf"/>
</dbReference>
<evidence type="ECO:0000259" key="11">
    <source>
        <dbReference type="PROSITE" id="PS50110"/>
    </source>
</evidence>
<dbReference type="PANTHER" id="PTHR42878">
    <property type="entry name" value="TWO-COMPONENT HISTIDINE KINASE"/>
    <property type="match status" value="1"/>
</dbReference>
<organism evidence="12 13">
    <name type="scientific">Microscilla marina ATCC 23134</name>
    <dbReference type="NCBI Taxonomy" id="313606"/>
    <lineage>
        <taxon>Bacteria</taxon>
        <taxon>Pseudomonadati</taxon>
        <taxon>Bacteroidota</taxon>
        <taxon>Cytophagia</taxon>
        <taxon>Cytophagales</taxon>
        <taxon>Microscillaceae</taxon>
        <taxon>Microscilla</taxon>
    </lineage>
</organism>
<feature type="domain" description="Histidine kinase" evidence="10">
    <location>
        <begin position="144"/>
        <end position="355"/>
    </location>
</feature>
<evidence type="ECO:0000256" key="6">
    <source>
        <dbReference type="ARBA" id="ARBA00022777"/>
    </source>
</evidence>
<dbReference type="Pfam" id="PF02518">
    <property type="entry name" value="HATPase_c"/>
    <property type="match status" value="1"/>
</dbReference>
<evidence type="ECO:0000256" key="2">
    <source>
        <dbReference type="ARBA" id="ARBA00012438"/>
    </source>
</evidence>
<dbReference type="SMART" id="SM00387">
    <property type="entry name" value="HATPase_c"/>
    <property type="match status" value="1"/>
</dbReference>
<dbReference type="EMBL" id="AAWS01000001">
    <property type="protein sequence ID" value="EAY31867.1"/>
    <property type="molecule type" value="Genomic_DNA"/>
</dbReference>
<comment type="catalytic activity">
    <reaction evidence="1">
        <text>ATP + protein L-histidine = ADP + protein N-phospho-L-histidine.</text>
        <dbReference type="EC" id="2.7.13.3"/>
    </reaction>
</comment>
<reference evidence="12 13" key="1">
    <citation type="submission" date="2007-01" db="EMBL/GenBank/DDBJ databases">
        <authorList>
            <person name="Haygood M."/>
            <person name="Podell S."/>
            <person name="Anderson C."/>
            <person name="Hopkinson B."/>
            <person name="Roe K."/>
            <person name="Barbeau K."/>
            <person name="Gaasterland T."/>
            <person name="Ferriera S."/>
            <person name="Johnson J."/>
            <person name="Kravitz S."/>
            <person name="Beeson K."/>
            <person name="Sutton G."/>
            <person name="Rogers Y.-H."/>
            <person name="Friedman R."/>
            <person name="Frazier M."/>
            <person name="Venter J.C."/>
        </authorList>
    </citation>
    <scope>NUCLEOTIDE SEQUENCE [LARGE SCALE GENOMIC DNA]</scope>
    <source>
        <strain evidence="12 13">ATCC 23134</strain>
    </source>
</reference>
<dbReference type="PROSITE" id="PS50109">
    <property type="entry name" value="HIS_KIN"/>
    <property type="match status" value="1"/>
</dbReference>
<dbReference type="PRINTS" id="PR00344">
    <property type="entry name" value="BCTRLSENSOR"/>
</dbReference>
<evidence type="ECO:0000313" key="12">
    <source>
        <dbReference type="EMBL" id="EAY31867.1"/>
    </source>
</evidence>
<dbReference type="GO" id="GO:0030295">
    <property type="term" value="F:protein kinase activator activity"/>
    <property type="evidence" value="ECO:0007669"/>
    <property type="project" value="TreeGrafter"/>
</dbReference>
<dbReference type="CDD" id="cd00156">
    <property type="entry name" value="REC"/>
    <property type="match status" value="1"/>
</dbReference>
<keyword evidence="8" id="KW-0902">Two-component regulatory system</keyword>
<keyword evidence="6" id="KW-0418">Kinase</keyword>
<dbReference type="RefSeq" id="WP_002692618.1">
    <property type="nucleotide sequence ID" value="NZ_AAWS01000001.1"/>
</dbReference>
<keyword evidence="13" id="KW-1185">Reference proteome</keyword>
<keyword evidence="3 9" id="KW-0597">Phosphoprotein</keyword>
<keyword evidence="5" id="KW-0547">Nucleotide-binding</keyword>
<dbReference type="PANTHER" id="PTHR42878:SF7">
    <property type="entry name" value="SENSOR HISTIDINE KINASE GLRK"/>
    <property type="match status" value="1"/>
</dbReference>
<accession>A1ZC65</accession>
<evidence type="ECO:0000256" key="5">
    <source>
        <dbReference type="ARBA" id="ARBA00022741"/>
    </source>
</evidence>
<dbReference type="Proteomes" id="UP000004095">
    <property type="component" value="Unassembled WGS sequence"/>
</dbReference>
<dbReference type="InterPro" id="IPR001789">
    <property type="entry name" value="Sig_transdc_resp-reg_receiver"/>
</dbReference>
<dbReference type="CDD" id="cd00082">
    <property type="entry name" value="HisKA"/>
    <property type="match status" value="1"/>
</dbReference>
<dbReference type="InterPro" id="IPR050351">
    <property type="entry name" value="BphY/WalK/GraS-like"/>
</dbReference>
<dbReference type="Gene3D" id="1.10.287.130">
    <property type="match status" value="1"/>
</dbReference>
<evidence type="ECO:0000256" key="9">
    <source>
        <dbReference type="PROSITE-ProRule" id="PRU00169"/>
    </source>
</evidence>
<feature type="modified residue" description="4-aspartylphosphate" evidence="9">
    <location>
        <position position="58"/>
    </location>
</feature>
<dbReference type="Pfam" id="PF00072">
    <property type="entry name" value="Response_reg"/>
    <property type="match status" value="1"/>
</dbReference>
<dbReference type="InterPro" id="IPR005467">
    <property type="entry name" value="His_kinase_dom"/>
</dbReference>
<dbReference type="SUPFAM" id="SSF52172">
    <property type="entry name" value="CheY-like"/>
    <property type="match status" value="1"/>
</dbReference>
<feature type="domain" description="Response regulatory" evidence="11">
    <location>
        <begin position="7"/>
        <end position="123"/>
    </location>
</feature>
<dbReference type="Gene3D" id="3.40.50.2300">
    <property type="match status" value="1"/>
</dbReference>
<dbReference type="Gene3D" id="3.30.565.10">
    <property type="entry name" value="Histidine kinase-like ATPase, C-terminal domain"/>
    <property type="match status" value="1"/>
</dbReference>
<dbReference type="EC" id="2.7.13.3" evidence="2"/>
<evidence type="ECO:0000256" key="8">
    <source>
        <dbReference type="ARBA" id="ARBA00023012"/>
    </source>
</evidence>
<proteinExistence type="predicted"/>
<dbReference type="SMART" id="SM00448">
    <property type="entry name" value="REC"/>
    <property type="match status" value="1"/>
</dbReference>
<dbReference type="PROSITE" id="PS50110">
    <property type="entry name" value="RESPONSE_REGULATORY"/>
    <property type="match status" value="1"/>
</dbReference>
<protein>
    <recommendedName>
        <fullName evidence="2">histidine kinase</fullName>
        <ecNumber evidence="2">2.7.13.3</ecNumber>
    </recommendedName>
</protein>
<dbReference type="InterPro" id="IPR004358">
    <property type="entry name" value="Sig_transdc_His_kin-like_C"/>
</dbReference>